<protein>
    <submittedName>
        <fullName evidence="2">Uncharacterized protein</fullName>
    </submittedName>
</protein>
<keyword evidence="3" id="KW-1185">Reference proteome</keyword>
<keyword evidence="1" id="KW-0472">Membrane</keyword>
<keyword evidence="1" id="KW-1133">Transmembrane helix</keyword>
<reference evidence="2" key="1">
    <citation type="submission" date="2025-05" db="UniProtKB">
        <authorList>
            <consortium name="EnsemblMetazoa"/>
        </authorList>
    </citation>
    <scope>IDENTIFICATION</scope>
    <source>
        <strain evidence="2">Yale</strain>
    </source>
</reference>
<name>A0ABK9NGR9_GLOMM</name>
<keyword evidence="1" id="KW-0812">Transmembrane</keyword>
<accession>A0ABK9NGR9</accession>
<evidence type="ECO:0000313" key="2">
    <source>
        <dbReference type="EnsemblMetazoa" id="GMOY014193.P1351"/>
    </source>
</evidence>
<evidence type="ECO:0000256" key="1">
    <source>
        <dbReference type="SAM" id="Phobius"/>
    </source>
</evidence>
<organism evidence="2 3">
    <name type="scientific">Glossina morsitans morsitans</name>
    <name type="common">Savannah tsetse fly</name>
    <dbReference type="NCBI Taxonomy" id="37546"/>
    <lineage>
        <taxon>Eukaryota</taxon>
        <taxon>Metazoa</taxon>
        <taxon>Ecdysozoa</taxon>
        <taxon>Arthropoda</taxon>
        <taxon>Hexapoda</taxon>
        <taxon>Insecta</taxon>
        <taxon>Pterygota</taxon>
        <taxon>Neoptera</taxon>
        <taxon>Endopterygota</taxon>
        <taxon>Diptera</taxon>
        <taxon>Brachycera</taxon>
        <taxon>Muscomorpha</taxon>
        <taxon>Hippoboscoidea</taxon>
        <taxon>Glossinidae</taxon>
        <taxon>Glossina</taxon>
    </lineage>
</organism>
<dbReference type="EnsemblMetazoa" id="GMOY014193.R1351">
    <property type="protein sequence ID" value="GMOY014193.P1351"/>
    <property type="gene ID" value="GMOY014193"/>
</dbReference>
<sequence>MSCIASQTGANTYTYNAAWNYLQAILIMFLGFLSINAARKSFHKLSLASSRANPGITFQVRNGNIHSMMKASKSSKGSEL</sequence>
<dbReference type="Proteomes" id="UP000092444">
    <property type="component" value="Unassembled WGS sequence"/>
</dbReference>
<proteinExistence type="predicted"/>
<dbReference type="EMBL" id="CCAG010011052">
    <property type="status" value="NOT_ANNOTATED_CDS"/>
    <property type="molecule type" value="Genomic_DNA"/>
</dbReference>
<feature type="transmembrane region" description="Helical" evidence="1">
    <location>
        <begin position="18"/>
        <end position="38"/>
    </location>
</feature>
<evidence type="ECO:0000313" key="3">
    <source>
        <dbReference type="Proteomes" id="UP000092444"/>
    </source>
</evidence>